<feature type="domain" description="GST C-terminal" evidence="1">
    <location>
        <begin position="1"/>
        <end position="93"/>
    </location>
</feature>
<dbReference type="Gene3D" id="1.20.1050.10">
    <property type="match status" value="1"/>
</dbReference>
<dbReference type="EMBL" id="JAIPUX010001211">
    <property type="protein sequence ID" value="KAH0625676.1"/>
    <property type="molecule type" value="Genomic_DNA"/>
</dbReference>
<keyword evidence="3" id="KW-1185">Reference proteome</keyword>
<evidence type="ECO:0000259" key="1">
    <source>
        <dbReference type="PROSITE" id="PS50405"/>
    </source>
</evidence>
<dbReference type="InterPro" id="IPR051369">
    <property type="entry name" value="GST_Theta"/>
</dbReference>
<protein>
    <recommendedName>
        <fullName evidence="1">GST C-terminal domain-containing protein</fullName>
    </recommendedName>
</protein>
<sequence length="106" mass="12023">MEGLASCLKTMEDSFLRDRPFLAGHEISLADLVAIVELMQPVGVGCDIFKDRPRLAEWRVRVEEAVGRELFLEAHQAVLKVRELSNLRIDPRLKAQLAPTLMKILK</sequence>
<evidence type="ECO:0000313" key="3">
    <source>
        <dbReference type="Proteomes" id="UP000826234"/>
    </source>
</evidence>
<accession>A0ABQ7T8E1</accession>
<gene>
    <name evidence="2" type="ORF">JD844_015271</name>
</gene>
<dbReference type="Proteomes" id="UP000826234">
    <property type="component" value="Unassembled WGS sequence"/>
</dbReference>
<dbReference type="InterPro" id="IPR004046">
    <property type="entry name" value="GST_C"/>
</dbReference>
<evidence type="ECO:0000313" key="2">
    <source>
        <dbReference type="EMBL" id="KAH0625676.1"/>
    </source>
</evidence>
<reference evidence="2 3" key="1">
    <citation type="journal article" date="2022" name="Gigascience">
        <title>A chromosome-level genome assembly and annotation of the desert horned lizard, Phrynosoma platyrhinos, provides insight into chromosomal rearrangements among reptiles.</title>
        <authorList>
            <person name="Koochekian N."/>
            <person name="Ascanio A."/>
            <person name="Farleigh K."/>
            <person name="Card D.C."/>
            <person name="Schield D.R."/>
            <person name="Castoe T.A."/>
            <person name="Jezkova T."/>
        </authorList>
    </citation>
    <scope>NUCLEOTIDE SEQUENCE [LARGE SCALE GENOMIC DNA]</scope>
    <source>
        <strain evidence="2">NK-2021</strain>
    </source>
</reference>
<comment type="caution">
    <text evidence="2">The sequence shown here is derived from an EMBL/GenBank/DDBJ whole genome shotgun (WGS) entry which is preliminary data.</text>
</comment>
<dbReference type="Pfam" id="PF00043">
    <property type="entry name" value="GST_C"/>
    <property type="match status" value="1"/>
</dbReference>
<dbReference type="PANTHER" id="PTHR43917">
    <property type="match status" value="1"/>
</dbReference>
<dbReference type="PROSITE" id="PS50405">
    <property type="entry name" value="GST_CTER"/>
    <property type="match status" value="1"/>
</dbReference>
<dbReference type="InterPro" id="IPR010987">
    <property type="entry name" value="Glutathione-S-Trfase_C-like"/>
</dbReference>
<name>A0ABQ7T8E1_PHRPL</name>
<dbReference type="InterPro" id="IPR036282">
    <property type="entry name" value="Glutathione-S-Trfase_C_sf"/>
</dbReference>
<organism evidence="2 3">
    <name type="scientific">Phrynosoma platyrhinos</name>
    <name type="common">Desert horned lizard</name>
    <dbReference type="NCBI Taxonomy" id="52577"/>
    <lineage>
        <taxon>Eukaryota</taxon>
        <taxon>Metazoa</taxon>
        <taxon>Chordata</taxon>
        <taxon>Craniata</taxon>
        <taxon>Vertebrata</taxon>
        <taxon>Euteleostomi</taxon>
        <taxon>Lepidosauria</taxon>
        <taxon>Squamata</taxon>
        <taxon>Bifurcata</taxon>
        <taxon>Unidentata</taxon>
        <taxon>Episquamata</taxon>
        <taxon>Toxicofera</taxon>
        <taxon>Iguania</taxon>
        <taxon>Phrynosomatidae</taxon>
        <taxon>Phrynosomatinae</taxon>
        <taxon>Phrynosoma</taxon>
    </lineage>
</organism>
<proteinExistence type="predicted"/>
<dbReference type="SUPFAM" id="SSF47616">
    <property type="entry name" value="GST C-terminal domain-like"/>
    <property type="match status" value="1"/>
</dbReference>
<dbReference type="PANTHER" id="PTHR43917:SF15">
    <property type="entry name" value="GLUTATHIONE S-TRANSFERASE THETA-1"/>
    <property type="match status" value="1"/>
</dbReference>